<dbReference type="Proteomes" id="UP001314170">
    <property type="component" value="Unassembled WGS sequence"/>
</dbReference>
<evidence type="ECO:0000313" key="2">
    <source>
        <dbReference type="Proteomes" id="UP001314170"/>
    </source>
</evidence>
<dbReference type="EMBL" id="CAWUPB010001019">
    <property type="protein sequence ID" value="CAK7337355.1"/>
    <property type="molecule type" value="Genomic_DNA"/>
</dbReference>
<reference evidence="1 2" key="1">
    <citation type="submission" date="2024-01" db="EMBL/GenBank/DDBJ databases">
        <authorList>
            <person name="Waweru B."/>
        </authorList>
    </citation>
    <scope>NUCLEOTIDE SEQUENCE [LARGE SCALE GENOMIC DNA]</scope>
</reference>
<name>A0AAV1RLN8_9ROSI</name>
<accession>A0AAV1RLN8</accession>
<comment type="caution">
    <text evidence="1">The sequence shown here is derived from an EMBL/GenBank/DDBJ whole genome shotgun (WGS) entry which is preliminary data.</text>
</comment>
<feature type="non-terminal residue" evidence="1">
    <location>
        <position position="55"/>
    </location>
</feature>
<dbReference type="AlphaFoldDB" id="A0AAV1RLN8"/>
<protein>
    <submittedName>
        <fullName evidence="1">Uncharacterized protein</fullName>
    </submittedName>
</protein>
<sequence length="55" mass="6289">VSPSLCLDQLTARERVIWANGLIDKRIELFLIFPKPVDVILLEIERGKPSEEGRD</sequence>
<feature type="non-terminal residue" evidence="1">
    <location>
        <position position="1"/>
    </location>
</feature>
<evidence type="ECO:0000313" key="1">
    <source>
        <dbReference type="EMBL" id="CAK7337355.1"/>
    </source>
</evidence>
<proteinExistence type="predicted"/>
<gene>
    <name evidence="1" type="ORF">DCAF_LOCUS12385</name>
</gene>
<keyword evidence="2" id="KW-1185">Reference proteome</keyword>
<organism evidence="1 2">
    <name type="scientific">Dovyalis caffra</name>
    <dbReference type="NCBI Taxonomy" id="77055"/>
    <lineage>
        <taxon>Eukaryota</taxon>
        <taxon>Viridiplantae</taxon>
        <taxon>Streptophyta</taxon>
        <taxon>Embryophyta</taxon>
        <taxon>Tracheophyta</taxon>
        <taxon>Spermatophyta</taxon>
        <taxon>Magnoliopsida</taxon>
        <taxon>eudicotyledons</taxon>
        <taxon>Gunneridae</taxon>
        <taxon>Pentapetalae</taxon>
        <taxon>rosids</taxon>
        <taxon>fabids</taxon>
        <taxon>Malpighiales</taxon>
        <taxon>Salicaceae</taxon>
        <taxon>Flacourtieae</taxon>
        <taxon>Dovyalis</taxon>
    </lineage>
</organism>